<comment type="caution">
    <text evidence="11">The sequence shown here is derived from an EMBL/GenBank/DDBJ whole genome shotgun (WGS) entry which is preliminary data.</text>
</comment>
<evidence type="ECO:0000313" key="12">
    <source>
        <dbReference type="Proteomes" id="UP000037460"/>
    </source>
</evidence>
<dbReference type="InterPro" id="IPR007857">
    <property type="entry name" value="Arg_MeTrfase_PRMT5"/>
</dbReference>
<dbReference type="GO" id="GO:0005634">
    <property type="term" value="C:nucleus"/>
    <property type="evidence" value="ECO:0007669"/>
    <property type="project" value="TreeGrafter"/>
</dbReference>
<evidence type="ECO:0000256" key="5">
    <source>
        <dbReference type="PIRSR" id="PIRSR015894-2"/>
    </source>
</evidence>
<dbReference type="PANTHER" id="PTHR10738">
    <property type="entry name" value="PROTEIN ARGININE N-METHYLTRANSFERASE 5"/>
    <property type="match status" value="1"/>
</dbReference>
<name>A0A0M0LPV0_9EUKA</name>
<reference evidence="12" key="1">
    <citation type="journal article" date="2015" name="PLoS Genet.">
        <title>Genome Sequence and Transcriptome Analyses of Chrysochromulina tobin: Metabolic Tools for Enhanced Algal Fitness in the Prominent Order Prymnesiales (Haptophyceae).</title>
        <authorList>
            <person name="Hovde B.T."/>
            <person name="Deodato C.R."/>
            <person name="Hunsperger H.M."/>
            <person name="Ryken S.A."/>
            <person name="Yost W."/>
            <person name="Jha R.K."/>
            <person name="Patterson J."/>
            <person name="Monnat R.J. Jr."/>
            <person name="Barlow S.B."/>
            <person name="Starkenburg S.R."/>
            <person name="Cattolico R.A."/>
        </authorList>
    </citation>
    <scope>NUCLEOTIDE SEQUENCE</scope>
    <source>
        <strain evidence="12">CCMP291</strain>
    </source>
</reference>
<dbReference type="PROSITE" id="PS51678">
    <property type="entry name" value="SAM_MT_PRMT"/>
    <property type="match status" value="1"/>
</dbReference>
<feature type="site" description="Critical for specifying symmetric addition of methyl groups" evidence="6">
    <location>
        <position position="86"/>
    </location>
</feature>
<accession>A0A0M0LPV0</accession>
<dbReference type="OrthoDB" id="1368803at2759"/>
<dbReference type="FunFam" id="2.70.160.11:FF:000003">
    <property type="entry name" value="Protein arginine N-methyltransferase 5"/>
    <property type="match status" value="1"/>
</dbReference>
<dbReference type="GO" id="GO:0006355">
    <property type="term" value="P:regulation of DNA-templated transcription"/>
    <property type="evidence" value="ECO:0007669"/>
    <property type="project" value="TreeGrafter"/>
</dbReference>
<sequence length="397" mass="44267">MKPKVVVSGREDGRRSERADERMSEGFSAEAAREGLGAYLQYLGFLISRMPPPTELARLEAPYYDYLQAPLQPLADNLESSTYETFEQDPVKYKQYQAAVRQALIERHPANGPVPVVMVLGAGRGPLVDAALYAAVEAGRTIRVFALDKNANAVVTLQNRRLNEPTWAAHVTVVTADMRSWAPPELADMIVSELLGSWGDNELSPECLDGAMRYLKPSGISIPSGYVSTVAPLSSSKLWNEVGRLREVKHFETPYVVKVHNAFQMAPAQRCFTFEHPAPEQRLTPPAEPDNTRARALTFDVSVGGRLHGFVGYFHCTLYKDVAISTDPATESIGMFSWFPLYLPLRQPVHVPDGGTVTVQFWRHVSPQKVWYEWALLHPEMSPIHNPNGRSYHIGLL</sequence>
<dbReference type="InterPro" id="IPR029063">
    <property type="entry name" value="SAM-dependent_MTases_sf"/>
</dbReference>
<keyword evidence="2 7" id="KW-0808">Transferase</keyword>
<feature type="domain" description="PRMT5 arginine-N-methyltransferase" evidence="9">
    <location>
        <begin position="58"/>
        <end position="222"/>
    </location>
</feature>
<dbReference type="GO" id="GO:0032259">
    <property type="term" value="P:methylation"/>
    <property type="evidence" value="ECO:0007669"/>
    <property type="project" value="UniProtKB-KW"/>
</dbReference>
<evidence type="ECO:0000259" key="9">
    <source>
        <dbReference type="Pfam" id="PF05185"/>
    </source>
</evidence>
<evidence type="ECO:0000256" key="2">
    <source>
        <dbReference type="ARBA" id="ARBA00022679"/>
    </source>
</evidence>
<dbReference type="PIRSF" id="PIRSF015894">
    <property type="entry name" value="Skb1_MeTrfase"/>
    <property type="match status" value="1"/>
</dbReference>
<gene>
    <name evidence="11" type="ORF">Ctob_015520</name>
</gene>
<feature type="active site" description="Proton donor/acceptor" evidence="4">
    <location>
        <position position="202"/>
    </location>
</feature>
<dbReference type="AlphaFoldDB" id="A0A0M0LPV0"/>
<dbReference type="Pfam" id="PF17286">
    <property type="entry name" value="PRMT5_C"/>
    <property type="match status" value="1"/>
</dbReference>
<evidence type="ECO:0000256" key="6">
    <source>
        <dbReference type="PIRSR" id="PIRSR015894-3"/>
    </source>
</evidence>
<feature type="compositionally biased region" description="Basic and acidic residues" evidence="8">
    <location>
        <begin position="9"/>
        <end position="24"/>
    </location>
</feature>
<protein>
    <submittedName>
        <fullName evidence="11">Protein arginine n-methyltransferase 5 isoform 4</fullName>
    </submittedName>
</protein>
<dbReference type="InterPro" id="IPR035248">
    <property type="entry name" value="PRMT5_C"/>
</dbReference>
<keyword evidence="1 7" id="KW-0489">Methyltransferase</keyword>
<dbReference type="InterPro" id="IPR035075">
    <property type="entry name" value="PRMT5"/>
</dbReference>
<feature type="domain" description="PRMT5 oligomerisation" evidence="10">
    <location>
        <begin position="226"/>
        <end position="394"/>
    </location>
</feature>
<keyword evidence="3 5" id="KW-0949">S-adenosyl-L-methionine</keyword>
<keyword evidence="12" id="KW-1185">Reference proteome</keyword>
<evidence type="ECO:0000256" key="4">
    <source>
        <dbReference type="PIRSR" id="PIRSR015894-1"/>
    </source>
</evidence>
<evidence type="ECO:0000313" key="11">
    <source>
        <dbReference type="EMBL" id="KOO53016.1"/>
    </source>
</evidence>
<dbReference type="PANTHER" id="PTHR10738:SF0">
    <property type="entry name" value="PROTEIN ARGININE N-METHYLTRANSFERASE 5"/>
    <property type="match status" value="1"/>
</dbReference>
<evidence type="ECO:0000259" key="10">
    <source>
        <dbReference type="Pfam" id="PF17286"/>
    </source>
</evidence>
<dbReference type="Gene3D" id="2.70.160.11">
    <property type="entry name" value="Hnrnp arginine n-methyltransferase1"/>
    <property type="match status" value="1"/>
</dbReference>
<proteinExistence type="predicted"/>
<dbReference type="EMBL" id="JWZX01000418">
    <property type="protein sequence ID" value="KOO53016.1"/>
    <property type="molecule type" value="Genomic_DNA"/>
</dbReference>
<dbReference type="Pfam" id="PF05185">
    <property type="entry name" value="PRMT5"/>
    <property type="match status" value="1"/>
</dbReference>
<dbReference type="GO" id="GO:0016274">
    <property type="term" value="F:protein-arginine N-methyltransferase activity"/>
    <property type="evidence" value="ECO:0007669"/>
    <property type="project" value="InterPro"/>
</dbReference>
<feature type="active site" description="Proton donor/acceptor" evidence="4">
    <location>
        <position position="193"/>
    </location>
</feature>
<feature type="binding site" evidence="5">
    <location>
        <position position="83"/>
    </location>
    <ligand>
        <name>S-adenosyl-L-methionine</name>
        <dbReference type="ChEBI" id="CHEBI:59789"/>
    </ligand>
</feature>
<feature type="binding site" evidence="5">
    <location>
        <begin position="177"/>
        <end position="178"/>
    </location>
    <ligand>
        <name>S-adenosyl-L-methionine</name>
        <dbReference type="ChEBI" id="CHEBI:59789"/>
    </ligand>
</feature>
<organism evidence="11 12">
    <name type="scientific">Chrysochromulina tobinii</name>
    <dbReference type="NCBI Taxonomy" id="1460289"/>
    <lineage>
        <taxon>Eukaryota</taxon>
        <taxon>Haptista</taxon>
        <taxon>Haptophyta</taxon>
        <taxon>Prymnesiophyceae</taxon>
        <taxon>Prymnesiales</taxon>
        <taxon>Chrysochromulinaceae</taxon>
        <taxon>Chrysochromulina</taxon>
    </lineage>
</organism>
<evidence type="ECO:0000256" key="8">
    <source>
        <dbReference type="SAM" id="MobiDB-lite"/>
    </source>
</evidence>
<evidence type="ECO:0000256" key="7">
    <source>
        <dbReference type="PROSITE-ProRule" id="PRU01015"/>
    </source>
</evidence>
<dbReference type="Gene3D" id="3.40.50.150">
    <property type="entry name" value="Vaccinia Virus protein VP39"/>
    <property type="match status" value="1"/>
</dbReference>
<evidence type="ECO:0000256" key="3">
    <source>
        <dbReference type="ARBA" id="ARBA00022691"/>
    </source>
</evidence>
<evidence type="ECO:0000256" key="1">
    <source>
        <dbReference type="ARBA" id="ARBA00022603"/>
    </source>
</evidence>
<dbReference type="GO" id="GO:0005829">
    <property type="term" value="C:cytosol"/>
    <property type="evidence" value="ECO:0007669"/>
    <property type="project" value="TreeGrafter"/>
</dbReference>
<feature type="region of interest" description="Disordered" evidence="8">
    <location>
        <begin position="1"/>
        <end position="26"/>
    </location>
</feature>
<dbReference type="SUPFAM" id="SSF53335">
    <property type="entry name" value="S-adenosyl-L-methionine-dependent methyltransferases"/>
    <property type="match status" value="1"/>
</dbReference>
<dbReference type="InterPro" id="IPR025799">
    <property type="entry name" value="Arg_MeTrfase"/>
</dbReference>
<feature type="binding site" evidence="5">
    <location>
        <begin position="92"/>
        <end position="93"/>
    </location>
    <ligand>
        <name>S-adenosyl-L-methionine</name>
        <dbReference type="ChEBI" id="CHEBI:59789"/>
    </ligand>
</feature>
<dbReference type="Proteomes" id="UP000037460">
    <property type="component" value="Unassembled WGS sequence"/>
</dbReference>